<organism evidence="1 2">
    <name type="scientific">Saccharicrinis carchari</name>
    <dbReference type="NCBI Taxonomy" id="1168039"/>
    <lineage>
        <taxon>Bacteria</taxon>
        <taxon>Pseudomonadati</taxon>
        <taxon>Bacteroidota</taxon>
        <taxon>Bacteroidia</taxon>
        <taxon>Marinilabiliales</taxon>
        <taxon>Marinilabiliaceae</taxon>
        <taxon>Saccharicrinis</taxon>
    </lineage>
</organism>
<reference evidence="1 2" key="1">
    <citation type="submission" date="2017-05" db="EMBL/GenBank/DDBJ databases">
        <authorList>
            <person name="Varghese N."/>
            <person name="Submissions S."/>
        </authorList>
    </citation>
    <scope>NUCLEOTIDE SEQUENCE [LARGE SCALE GENOMIC DNA]</scope>
    <source>
        <strain evidence="1 2">DSM 27040</strain>
    </source>
</reference>
<dbReference type="Proteomes" id="UP000319040">
    <property type="component" value="Unassembled WGS sequence"/>
</dbReference>
<keyword evidence="2" id="KW-1185">Reference proteome</keyword>
<name>A0A521E4H9_SACCC</name>
<sequence length="49" mass="5889">MPNGGFEEISQRRMKALCRNNFTSLPVQPELYVNFRYFEVNEMENTHLH</sequence>
<protein>
    <submittedName>
        <fullName evidence="1">Uncharacterized protein</fullName>
    </submittedName>
</protein>
<dbReference type="EMBL" id="FXTB01000007">
    <property type="protein sequence ID" value="SMO78281.1"/>
    <property type="molecule type" value="Genomic_DNA"/>
</dbReference>
<proteinExistence type="predicted"/>
<dbReference type="AlphaFoldDB" id="A0A521E4H9"/>
<evidence type="ECO:0000313" key="2">
    <source>
        <dbReference type="Proteomes" id="UP000319040"/>
    </source>
</evidence>
<gene>
    <name evidence="1" type="ORF">SAMN06265379_107146</name>
</gene>
<evidence type="ECO:0000313" key="1">
    <source>
        <dbReference type="EMBL" id="SMO78281.1"/>
    </source>
</evidence>
<accession>A0A521E4H9</accession>